<dbReference type="OrthoDB" id="10567630at2759"/>
<accession>A0A4Y2LD02</accession>
<dbReference type="Proteomes" id="UP000499080">
    <property type="component" value="Unassembled WGS sequence"/>
</dbReference>
<sequence length="130" mass="14661">MCDSPGCAVAEAQWQPSPDFGSGRACNEGSRSRYRLMAPPVYPFFEDERMAKWKEVVLKVRNPLPPLQVLPVSVFPEFVFIPPCASFLRNAFSRRAWGTGDDCKQFLVRQNAGYIVGWDGNDVVDCVRGW</sequence>
<keyword evidence="2" id="KW-1185">Reference proteome</keyword>
<evidence type="ECO:0000313" key="2">
    <source>
        <dbReference type="Proteomes" id="UP000499080"/>
    </source>
</evidence>
<dbReference type="EMBL" id="BGPR01005612">
    <property type="protein sequence ID" value="GBN11813.1"/>
    <property type="molecule type" value="Genomic_DNA"/>
</dbReference>
<dbReference type="AlphaFoldDB" id="A0A4Y2LD02"/>
<name>A0A4Y2LD02_ARAVE</name>
<gene>
    <name evidence="1" type="ORF">AVEN_177442_1</name>
</gene>
<reference evidence="1 2" key="1">
    <citation type="journal article" date="2019" name="Sci. Rep.">
        <title>Orb-weaving spider Araneus ventricosus genome elucidates the spidroin gene catalogue.</title>
        <authorList>
            <person name="Kono N."/>
            <person name="Nakamura H."/>
            <person name="Ohtoshi R."/>
            <person name="Moran D.A.P."/>
            <person name="Shinohara A."/>
            <person name="Yoshida Y."/>
            <person name="Fujiwara M."/>
            <person name="Mori M."/>
            <person name="Tomita M."/>
            <person name="Arakawa K."/>
        </authorList>
    </citation>
    <scope>NUCLEOTIDE SEQUENCE [LARGE SCALE GENOMIC DNA]</scope>
</reference>
<proteinExistence type="predicted"/>
<organism evidence="1 2">
    <name type="scientific">Araneus ventricosus</name>
    <name type="common">Orbweaver spider</name>
    <name type="synonym">Epeira ventricosa</name>
    <dbReference type="NCBI Taxonomy" id="182803"/>
    <lineage>
        <taxon>Eukaryota</taxon>
        <taxon>Metazoa</taxon>
        <taxon>Ecdysozoa</taxon>
        <taxon>Arthropoda</taxon>
        <taxon>Chelicerata</taxon>
        <taxon>Arachnida</taxon>
        <taxon>Araneae</taxon>
        <taxon>Araneomorphae</taxon>
        <taxon>Entelegynae</taxon>
        <taxon>Araneoidea</taxon>
        <taxon>Araneidae</taxon>
        <taxon>Araneus</taxon>
    </lineage>
</organism>
<comment type="caution">
    <text evidence="1">The sequence shown here is derived from an EMBL/GenBank/DDBJ whole genome shotgun (WGS) entry which is preliminary data.</text>
</comment>
<protein>
    <submittedName>
        <fullName evidence="1">Uncharacterized protein</fullName>
    </submittedName>
</protein>
<evidence type="ECO:0000313" key="1">
    <source>
        <dbReference type="EMBL" id="GBN11813.1"/>
    </source>
</evidence>